<dbReference type="GeneID" id="105307403"/>
<proteinExistence type="inferred from homology"/>
<keyword evidence="3 6" id="KW-0479">Metal-binding</keyword>
<keyword evidence="8" id="KW-1185">Reference proteome</keyword>
<name>A0A6P6BZK6_PTEVA</name>
<gene>
    <name evidence="9 10" type="primary">ATP23</name>
</gene>
<evidence type="ECO:0000313" key="8">
    <source>
        <dbReference type="Proteomes" id="UP000515202"/>
    </source>
</evidence>
<dbReference type="GO" id="GO:0034982">
    <property type="term" value="P:mitochondrial protein processing"/>
    <property type="evidence" value="ECO:0007669"/>
    <property type="project" value="TreeGrafter"/>
</dbReference>
<dbReference type="PANTHER" id="PTHR21711">
    <property type="entry name" value="MITOCHONDRIAL INNER MEMBRANE PROTEASE"/>
    <property type="match status" value="1"/>
</dbReference>
<dbReference type="GO" id="GO:0033615">
    <property type="term" value="P:mitochondrial proton-transporting ATP synthase complex assembly"/>
    <property type="evidence" value="ECO:0007669"/>
    <property type="project" value="TreeGrafter"/>
</dbReference>
<dbReference type="CTD" id="91419"/>
<comment type="similarity">
    <text evidence="1 6">Belongs to the peptidase M76 family.</text>
</comment>
<dbReference type="AlphaFoldDB" id="A0A6P6BZK6"/>
<dbReference type="KEGG" id="pvp:105307403"/>
<dbReference type="GO" id="GO:0046872">
    <property type="term" value="F:metal ion binding"/>
    <property type="evidence" value="ECO:0007669"/>
    <property type="project" value="UniProtKB-KW"/>
</dbReference>
<evidence type="ECO:0000256" key="6">
    <source>
        <dbReference type="RuleBase" id="RU364057"/>
    </source>
</evidence>
<evidence type="ECO:0000256" key="3">
    <source>
        <dbReference type="ARBA" id="ARBA00022723"/>
    </source>
</evidence>
<evidence type="ECO:0000256" key="4">
    <source>
        <dbReference type="ARBA" id="ARBA00022801"/>
    </source>
</evidence>
<evidence type="ECO:0000313" key="10">
    <source>
        <dbReference type="RefSeq" id="XP_023380534.1"/>
    </source>
</evidence>
<dbReference type="GO" id="GO:0005739">
    <property type="term" value="C:mitochondrion"/>
    <property type="evidence" value="ECO:0007669"/>
    <property type="project" value="GOC"/>
</dbReference>
<sequence length="319" mass="36051">MDWGSREERGAPETAISLLVETARSGRMAETFSGRRILSGQYWPVGVREETGLRNDAYRPPETGRSSDEVADGMAGAPEERGPGPSAGEQLQQQHVACQVFPERLAQGKPQQGFLSGFFTNNQKCQLMLMKTLQTNPYVKLLLDAMKHSGCAVNRERHFSCEDCNGHVSGGFDASVSQIVLCQNNIHNQAHMNRVVTHELIHAFDHCRAHVNWFTNVRHLACSEIRAANLSGDCSLVNEIFRLRFGLKQHHQTCVRDRAILSILAVRNISKEVAQKAVDEVFESCFNDHEPFGRIPHNKTYARYAHRDFQNRDRYYSNI</sequence>
<dbReference type="OrthoDB" id="285308at2759"/>
<organism evidence="8 10">
    <name type="scientific">Pteropus vampyrus</name>
    <name type="common">Large flying fox</name>
    <dbReference type="NCBI Taxonomy" id="132908"/>
    <lineage>
        <taxon>Eukaryota</taxon>
        <taxon>Metazoa</taxon>
        <taxon>Chordata</taxon>
        <taxon>Craniata</taxon>
        <taxon>Vertebrata</taxon>
        <taxon>Euteleostomi</taxon>
        <taxon>Mammalia</taxon>
        <taxon>Eutheria</taxon>
        <taxon>Laurasiatheria</taxon>
        <taxon>Chiroptera</taxon>
        <taxon>Yinpterochiroptera</taxon>
        <taxon>Pteropodoidea</taxon>
        <taxon>Pteropodidae</taxon>
        <taxon>Pteropodinae</taxon>
        <taxon>Pteropus</taxon>
    </lineage>
</organism>
<feature type="region of interest" description="Disordered" evidence="7">
    <location>
        <begin position="53"/>
        <end position="93"/>
    </location>
</feature>
<reference evidence="9 10" key="1">
    <citation type="submission" date="2025-04" db="UniProtKB">
        <authorList>
            <consortium name="RefSeq"/>
        </authorList>
    </citation>
    <scope>IDENTIFICATION</scope>
    <source>
        <tissue evidence="9 10">Kidney</tissue>
    </source>
</reference>
<dbReference type="RefSeq" id="XP_023380533.1">
    <property type="nucleotide sequence ID" value="XM_023524765.1"/>
</dbReference>
<keyword evidence="5 6" id="KW-0482">Metalloprotease</keyword>
<evidence type="ECO:0000313" key="9">
    <source>
        <dbReference type="RefSeq" id="XP_023380533.1"/>
    </source>
</evidence>
<evidence type="ECO:0000256" key="7">
    <source>
        <dbReference type="SAM" id="MobiDB-lite"/>
    </source>
</evidence>
<evidence type="ECO:0000256" key="5">
    <source>
        <dbReference type="ARBA" id="ARBA00023049"/>
    </source>
</evidence>
<keyword evidence="2 6" id="KW-0645">Protease</keyword>
<dbReference type="Proteomes" id="UP000515202">
    <property type="component" value="Unplaced"/>
</dbReference>
<dbReference type="GO" id="GO:0004222">
    <property type="term" value="F:metalloendopeptidase activity"/>
    <property type="evidence" value="ECO:0007669"/>
    <property type="project" value="InterPro"/>
</dbReference>
<dbReference type="RefSeq" id="XP_023380534.1">
    <property type="nucleotide sequence ID" value="XM_023524766.1"/>
</dbReference>
<dbReference type="InterPro" id="IPR019165">
    <property type="entry name" value="Peptidase_M76_ATP23"/>
</dbReference>
<protein>
    <recommendedName>
        <fullName evidence="6">Mitochondrial inner membrane protease ATP23</fullName>
        <ecNumber evidence="6">3.4.24.-</ecNumber>
    </recommendedName>
</protein>
<evidence type="ECO:0000256" key="1">
    <source>
        <dbReference type="ARBA" id="ARBA00009915"/>
    </source>
</evidence>
<dbReference type="EC" id="3.4.24.-" evidence="6"/>
<accession>A0A6P6BZK6</accession>
<evidence type="ECO:0000256" key="2">
    <source>
        <dbReference type="ARBA" id="ARBA00022670"/>
    </source>
</evidence>
<dbReference type="Pfam" id="PF09768">
    <property type="entry name" value="Peptidase_M76"/>
    <property type="match status" value="1"/>
</dbReference>
<dbReference type="PANTHER" id="PTHR21711:SF0">
    <property type="entry name" value="MITOCHONDRIAL INNER MEMBRANE PROTEASE ATP23 HOMOLOG"/>
    <property type="match status" value="1"/>
</dbReference>
<keyword evidence="4 6" id="KW-0378">Hydrolase</keyword>